<dbReference type="PROSITE" id="PS00972">
    <property type="entry name" value="USP_1"/>
    <property type="match status" value="1"/>
</dbReference>
<dbReference type="InterPro" id="IPR050164">
    <property type="entry name" value="Peptidase_C19"/>
</dbReference>
<keyword evidence="3" id="KW-1185">Reference proteome</keyword>
<reference evidence="2" key="3">
    <citation type="submission" date="2025-08" db="UniProtKB">
        <authorList>
            <consortium name="Ensembl"/>
        </authorList>
    </citation>
    <scope>IDENTIFICATION</scope>
    <source>
        <strain evidence="2">JP 163 A</strain>
    </source>
</reference>
<reference evidence="2" key="4">
    <citation type="submission" date="2025-09" db="UniProtKB">
        <authorList>
            <consortium name="Ensembl"/>
        </authorList>
    </citation>
    <scope>IDENTIFICATION</scope>
    <source>
        <strain evidence="2">JP 163 A</strain>
    </source>
</reference>
<dbReference type="GeneTree" id="ENSGT00940000168459"/>
<protein>
    <submittedName>
        <fullName evidence="2">Ubiquitin carboxyl-terminal hydrolase 47-like</fullName>
    </submittedName>
</protein>
<reference evidence="3" key="1">
    <citation type="submission" date="2012-01" db="EMBL/GenBank/DDBJ databases">
        <authorList>
            <person name="Walter R."/>
            <person name="Schartl M."/>
            <person name="Warren W."/>
        </authorList>
    </citation>
    <scope>NUCLEOTIDE SEQUENCE [LARGE SCALE GENOMIC DNA]</scope>
    <source>
        <strain evidence="3">JP 163 A</strain>
    </source>
</reference>
<dbReference type="GeneID" id="111610814"/>
<dbReference type="GO" id="GO:0004843">
    <property type="term" value="F:cysteine-type deubiquitinase activity"/>
    <property type="evidence" value="ECO:0007669"/>
    <property type="project" value="InterPro"/>
</dbReference>
<dbReference type="OMA" id="TICRECH"/>
<feature type="domain" description="USP" evidence="1">
    <location>
        <begin position="8"/>
        <end position="283"/>
    </location>
</feature>
<dbReference type="InParanoid" id="A0A3B5Q4Y9"/>
<proteinExistence type="predicted"/>
<dbReference type="InterPro" id="IPR001394">
    <property type="entry name" value="Peptidase_C19_UCH"/>
</dbReference>
<accession>A0A3B5Q4Y9</accession>
<dbReference type="PROSITE" id="PS50235">
    <property type="entry name" value="USP_3"/>
    <property type="match status" value="1"/>
</dbReference>
<dbReference type="PANTHER" id="PTHR24006">
    <property type="entry name" value="UBIQUITIN CARBOXYL-TERMINAL HYDROLASE"/>
    <property type="match status" value="1"/>
</dbReference>
<dbReference type="Proteomes" id="UP000002852">
    <property type="component" value="Unassembled WGS sequence"/>
</dbReference>
<dbReference type="AlphaFoldDB" id="A0A3B5Q4Y9"/>
<dbReference type="CDD" id="cd02257">
    <property type="entry name" value="Peptidase_C19"/>
    <property type="match status" value="1"/>
</dbReference>
<dbReference type="RefSeq" id="XP_023201533.1">
    <property type="nucleotide sequence ID" value="XM_023345765.1"/>
</dbReference>
<dbReference type="GO" id="GO:0005829">
    <property type="term" value="C:cytosol"/>
    <property type="evidence" value="ECO:0007669"/>
    <property type="project" value="TreeGrafter"/>
</dbReference>
<dbReference type="InterPro" id="IPR038765">
    <property type="entry name" value="Papain-like_cys_pep_sf"/>
</dbReference>
<dbReference type="KEGG" id="xma:111610814"/>
<evidence type="ECO:0000259" key="1">
    <source>
        <dbReference type="PROSITE" id="PS50235"/>
    </source>
</evidence>
<dbReference type="STRING" id="8083.ENSXMAP00000026185"/>
<dbReference type="PANTHER" id="PTHR24006:SF899">
    <property type="entry name" value="UBIQUITIN CARBOXYL-TERMINAL HYDROLASE"/>
    <property type="match status" value="1"/>
</dbReference>
<dbReference type="InterPro" id="IPR028889">
    <property type="entry name" value="USP"/>
</dbReference>
<evidence type="ECO:0000313" key="3">
    <source>
        <dbReference type="Proteomes" id="UP000002852"/>
    </source>
</evidence>
<dbReference type="OrthoDB" id="292964at2759"/>
<dbReference type="InterPro" id="IPR018200">
    <property type="entry name" value="USP_CS"/>
</dbReference>
<name>A0A3B5Q4Y9_XIPMA</name>
<sequence length="364" mass="42661">MNRDIKYYGLRNQGATCYLNSILQVLFMTRKFREAVESSKHHENDFNVRLHALFESLKEKTSETTEVTKTLRIEVYEQQDAGHYLEKILSLVSDEASKIFRGKLIHRTICRECHSNTEDDVPFFFLSLPLMDSKNGNFSVNDGIQEFLKDAEFYGEDQLYCDHCEDNRDTTVKYKLQHHPEILILLLKRFEYNYSHMSYSKDSRPVDVCYTINLPENQTYEMYAMVDHFGTLRGGHYTATIKPEEEDSWYEFNDSSVTLLGNQMLQRKFEKSRSAHLLFYRKQSIALQDEGQNGEEEQRDLAANLNLIVELDRRPERTCWYQNNYVAISLPSSTGFCEASTCTVICNGVVNVFTRLKNRIFSWF</sequence>
<organism evidence="2 3">
    <name type="scientific">Xiphophorus maculatus</name>
    <name type="common">Southern platyfish</name>
    <name type="synonym">Platypoecilus maculatus</name>
    <dbReference type="NCBI Taxonomy" id="8083"/>
    <lineage>
        <taxon>Eukaryota</taxon>
        <taxon>Metazoa</taxon>
        <taxon>Chordata</taxon>
        <taxon>Craniata</taxon>
        <taxon>Vertebrata</taxon>
        <taxon>Euteleostomi</taxon>
        <taxon>Actinopterygii</taxon>
        <taxon>Neopterygii</taxon>
        <taxon>Teleostei</taxon>
        <taxon>Neoteleostei</taxon>
        <taxon>Acanthomorphata</taxon>
        <taxon>Ovalentaria</taxon>
        <taxon>Atherinomorphae</taxon>
        <taxon>Cyprinodontiformes</taxon>
        <taxon>Poeciliidae</taxon>
        <taxon>Poeciliinae</taxon>
        <taxon>Xiphophorus</taxon>
    </lineage>
</organism>
<dbReference type="Gene3D" id="3.90.70.10">
    <property type="entry name" value="Cysteine proteinases"/>
    <property type="match status" value="1"/>
</dbReference>
<dbReference type="Pfam" id="PF00443">
    <property type="entry name" value="UCH"/>
    <property type="match status" value="1"/>
</dbReference>
<dbReference type="Ensembl" id="ENSXMAT00000037444.1">
    <property type="protein sequence ID" value="ENSXMAP00000026185.1"/>
    <property type="gene ID" value="ENSXMAG00000029695.1"/>
</dbReference>
<reference evidence="3" key="2">
    <citation type="journal article" date="2013" name="Nat. Genet.">
        <title>The genome of the platyfish, Xiphophorus maculatus, provides insights into evolutionary adaptation and several complex traits.</title>
        <authorList>
            <person name="Schartl M."/>
            <person name="Walter R.B."/>
            <person name="Shen Y."/>
            <person name="Garcia T."/>
            <person name="Catchen J."/>
            <person name="Amores A."/>
            <person name="Braasch I."/>
            <person name="Chalopin D."/>
            <person name="Volff J.N."/>
            <person name="Lesch K.P."/>
            <person name="Bisazza A."/>
            <person name="Minx P."/>
            <person name="Hillier L."/>
            <person name="Wilson R.K."/>
            <person name="Fuerstenberg S."/>
            <person name="Boore J."/>
            <person name="Searle S."/>
            <person name="Postlethwait J.H."/>
            <person name="Warren W.C."/>
        </authorList>
    </citation>
    <scope>NUCLEOTIDE SEQUENCE [LARGE SCALE GENOMIC DNA]</scope>
    <source>
        <strain evidence="3">JP 163 A</strain>
    </source>
</reference>
<evidence type="ECO:0000313" key="2">
    <source>
        <dbReference type="Ensembl" id="ENSXMAP00000026185.1"/>
    </source>
</evidence>
<dbReference type="GO" id="GO:0005634">
    <property type="term" value="C:nucleus"/>
    <property type="evidence" value="ECO:0007669"/>
    <property type="project" value="TreeGrafter"/>
</dbReference>
<dbReference type="SUPFAM" id="SSF54001">
    <property type="entry name" value="Cysteine proteinases"/>
    <property type="match status" value="1"/>
</dbReference>
<dbReference type="GO" id="GO:0016579">
    <property type="term" value="P:protein deubiquitination"/>
    <property type="evidence" value="ECO:0007669"/>
    <property type="project" value="InterPro"/>
</dbReference>